<dbReference type="SUPFAM" id="SSF52980">
    <property type="entry name" value="Restriction endonuclease-like"/>
    <property type="match status" value="1"/>
</dbReference>
<keyword evidence="2 6" id="KW-0255">Endonuclease</keyword>
<evidence type="ECO:0000256" key="1">
    <source>
        <dbReference type="ARBA" id="ARBA00022722"/>
    </source>
</evidence>
<evidence type="ECO:0000256" key="3">
    <source>
        <dbReference type="ARBA" id="ARBA00022763"/>
    </source>
</evidence>
<keyword evidence="1 6" id="KW-0540">Nuclease</keyword>
<dbReference type="PIRSF" id="PIRSF018267">
    <property type="entry name" value="VSR_endonuc"/>
    <property type="match status" value="1"/>
</dbReference>
<evidence type="ECO:0000313" key="7">
    <source>
        <dbReference type="EMBL" id="PTN04091.1"/>
    </source>
</evidence>
<keyword evidence="5 6" id="KW-0234">DNA repair</keyword>
<proteinExistence type="inferred from homology"/>
<dbReference type="RefSeq" id="WP_107890678.1">
    <property type="nucleotide sequence ID" value="NZ_NHSI01000033.1"/>
</dbReference>
<dbReference type="InterPro" id="IPR004603">
    <property type="entry name" value="DNA_mismatch_endonuc_vsr"/>
</dbReference>
<dbReference type="CDD" id="cd00221">
    <property type="entry name" value="Vsr"/>
    <property type="match status" value="1"/>
</dbReference>
<name>A0A2T5BWR0_9RHOB</name>
<dbReference type="Gene3D" id="3.40.960.10">
    <property type="entry name" value="VSR Endonuclease"/>
    <property type="match status" value="1"/>
</dbReference>
<accession>A0A2T5BWR0</accession>
<evidence type="ECO:0000256" key="5">
    <source>
        <dbReference type="ARBA" id="ARBA00023204"/>
    </source>
</evidence>
<dbReference type="InterPro" id="IPR011335">
    <property type="entry name" value="Restrct_endonuc-II-like"/>
</dbReference>
<comment type="caution">
    <text evidence="7">The sequence shown here is derived from an EMBL/GenBank/DDBJ whole genome shotgun (WGS) entry which is preliminary data.</text>
</comment>
<keyword evidence="4 6" id="KW-0378">Hydrolase</keyword>
<sequence>MADHVTADRRSYIMSMVRQKDTKPELALRRALHRLGYRFRLHRRDLPGSPDIVFPSRKKVVFVHGCFWHGHGCKWGQLPKSRPEYWKPKIETNRERDKRALTELREAGWEPLVVWQCELRDLEGAVGRVEAFLRS</sequence>
<dbReference type="OrthoDB" id="9801520at2"/>
<organism evidence="7 8">
    <name type="scientific">Rhodovulum imhoffii</name>
    <dbReference type="NCBI Taxonomy" id="365340"/>
    <lineage>
        <taxon>Bacteria</taxon>
        <taxon>Pseudomonadati</taxon>
        <taxon>Pseudomonadota</taxon>
        <taxon>Alphaproteobacteria</taxon>
        <taxon>Rhodobacterales</taxon>
        <taxon>Paracoccaceae</taxon>
        <taxon>Rhodovulum</taxon>
    </lineage>
</organism>
<comment type="function">
    <text evidence="6">May nick specific sequences that contain T:G mispairs resulting from m5C-deamination.</text>
</comment>
<evidence type="ECO:0000256" key="2">
    <source>
        <dbReference type="ARBA" id="ARBA00022759"/>
    </source>
</evidence>
<dbReference type="GO" id="GO:0006298">
    <property type="term" value="P:mismatch repair"/>
    <property type="evidence" value="ECO:0007669"/>
    <property type="project" value="UniProtKB-UniRule"/>
</dbReference>
<evidence type="ECO:0000256" key="4">
    <source>
        <dbReference type="ARBA" id="ARBA00022801"/>
    </source>
</evidence>
<comment type="similarity">
    <text evidence="6">Belongs to the vsr family.</text>
</comment>
<gene>
    <name evidence="7" type="ORF">C8N32_101290</name>
</gene>
<protein>
    <recommendedName>
        <fullName evidence="6">Very short patch repair endonuclease</fullName>
        <ecNumber evidence="6">3.1.-.-</ecNumber>
    </recommendedName>
</protein>
<evidence type="ECO:0000313" key="8">
    <source>
        <dbReference type="Proteomes" id="UP000243859"/>
    </source>
</evidence>
<dbReference type="Pfam" id="PF03852">
    <property type="entry name" value="Vsr"/>
    <property type="match status" value="1"/>
</dbReference>
<keyword evidence="3 6" id="KW-0227">DNA damage</keyword>
<dbReference type="EC" id="3.1.-.-" evidence="6"/>
<dbReference type="AlphaFoldDB" id="A0A2T5BWR0"/>
<evidence type="ECO:0000256" key="6">
    <source>
        <dbReference type="PIRNR" id="PIRNR018267"/>
    </source>
</evidence>
<dbReference type="Proteomes" id="UP000243859">
    <property type="component" value="Unassembled WGS sequence"/>
</dbReference>
<dbReference type="GO" id="GO:0016787">
    <property type="term" value="F:hydrolase activity"/>
    <property type="evidence" value="ECO:0007669"/>
    <property type="project" value="UniProtKB-KW"/>
</dbReference>
<dbReference type="GO" id="GO:0004519">
    <property type="term" value="F:endonuclease activity"/>
    <property type="evidence" value="ECO:0007669"/>
    <property type="project" value="UniProtKB-KW"/>
</dbReference>
<keyword evidence="8" id="KW-1185">Reference proteome</keyword>
<dbReference type="EMBL" id="QAAA01000001">
    <property type="protein sequence ID" value="PTN04091.1"/>
    <property type="molecule type" value="Genomic_DNA"/>
</dbReference>
<dbReference type="NCBIfam" id="TIGR00632">
    <property type="entry name" value="vsr"/>
    <property type="match status" value="1"/>
</dbReference>
<reference evidence="7 8" key="1">
    <citation type="submission" date="2018-04" db="EMBL/GenBank/DDBJ databases">
        <title>Genomic Encyclopedia of Archaeal and Bacterial Type Strains, Phase II (KMG-II): from individual species to whole genera.</title>
        <authorList>
            <person name="Goeker M."/>
        </authorList>
    </citation>
    <scope>NUCLEOTIDE SEQUENCE [LARGE SCALE GENOMIC DNA]</scope>
    <source>
        <strain evidence="7 8">DSM 18064</strain>
    </source>
</reference>